<reference evidence="1" key="1">
    <citation type="submission" date="2013-04" db="EMBL/GenBank/DDBJ databases">
        <title>Comparative Genomics of Relapsing Fever Spirochetes.</title>
        <authorList>
            <person name="Schwan T.G."/>
            <person name="Raffel S.J."/>
            <person name="Porcella S.F."/>
            <person name="Martens C.A."/>
            <person name="Bruno D.P."/>
            <person name="Ricklefs S.M."/>
            <person name="Barbian K.B."/>
        </authorList>
    </citation>
    <scope>NUCLEOTIDE SEQUENCE</scope>
    <source>
        <strain evidence="1">Co53</strain>
        <plasmid evidence="1">unnamed</plasmid>
    </source>
</reference>
<evidence type="ECO:0000313" key="1">
    <source>
        <dbReference type="EMBL" id="AHH11743.1"/>
    </source>
</evidence>
<geneLocation type="plasmid" evidence="1">
    <name>unnamed</name>
</geneLocation>
<keyword evidence="1" id="KW-0614">Plasmid</keyword>
<gene>
    <name evidence="1" type="ORF">BCO_0121301</name>
</gene>
<dbReference type="EMBL" id="CP005769">
    <property type="protein sequence ID" value="AHH11743.1"/>
    <property type="molecule type" value="Genomic_DNA"/>
</dbReference>
<proteinExistence type="predicted"/>
<protein>
    <submittedName>
        <fullName evidence="1">Uncharacterized protein</fullName>
    </submittedName>
</protein>
<dbReference type="AlphaFoldDB" id="W5SYE8"/>
<accession>W5SYE8</accession>
<sequence length="262" mass="29812">MSISNKDYKDLKSRIANSNVRIQFGVGDYLDAKGYEGVVGEPILLKDKGVFAVCDGKSIANRKYYPINNSMQAILDDNLDAVLEHMINFFIEKVPVGMLTAKFPVEGRKLNGSKLIEAFTNTNKFCIPDGRLLPQNCYATKVLGMTYAPYLLGGFLRHYDAKGLNDSVRTIGHIQSSSLKKHKHLIKYKGIDYDERYRLFKRAYGSKREDSWYWKDGSYALVYGIVLGSYVAKYHFPKATENAGSETRPKNLAYLSFYRYDL</sequence>
<organism evidence="1">
    <name type="scientific">Borrelia coriaceae ATCC 43381</name>
    <dbReference type="NCBI Taxonomy" id="1408429"/>
    <lineage>
        <taxon>Bacteria</taxon>
        <taxon>Pseudomonadati</taxon>
        <taxon>Spirochaetota</taxon>
        <taxon>Spirochaetia</taxon>
        <taxon>Spirochaetales</taxon>
        <taxon>Borreliaceae</taxon>
        <taxon>Borrelia</taxon>
    </lineage>
</organism>
<dbReference type="HOGENOM" id="CLU_1072267_0_0_12"/>
<dbReference type="RefSeq" id="WP_025408933.1">
    <property type="nucleotide sequence ID" value="NZ_CP005769.1"/>
</dbReference>
<name>W5SYE8_9SPIR</name>
<dbReference type="SUPFAM" id="SSF88874">
    <property type="entry name" value="Receptor-binding domain of short tail fibre protein gp12"/>
    <property type="match status" value="1"/>
</dbReference>